<proteinExistence type="predicted"/>
<feature type="compositionally biased region" description="Acidic residues" evidence="2">
    <location>
        <begin position="308"/>
        <end position="317"/>
    </location>
</feature>
<dbReference type="KEGG" id="more:E1B28_003341"/>
<evidence type="ECO:0000313" key="4">
    <source>
        <dbReference type="EMBL" id="KAG7085801.1"/>
    </source>
</evidence>
<dbReference type="Gene3D" id="3.30.160.60">
    <property type="entry name" value="Classic Zinc Finger"/>
    <property type="match status" value="1"/>
</dbReference>
<dbReference type="SMART" id="SM00338">
    <property type="entry name" value="BRLZ"/>
    <property type="match status" value="1"/>
</dbReference>
<feature type="compositionally biased region" description="Polar residues" evidence="2">
    <location>
        <begin position="241"/>
        <end position="261"/>
    </location>
</feature>
<dbReference type="OrthoDB" id="2257100at2759"/>
<reference evidence="4" key="1">
    <citation type="journal article" date="2021" name="Genome Biol. Evol.">
        <title>The assembled and annotated genome of the fairy-ring fungus Marasmius oreades.</title>
        <authorList>
            <person name="Hiltunen M."/>
            <person name="Ament-Velasquez S.L."/>
            <person name="Johannesson H."/>
        </authorList>
    </citation>
    <scope>NUCLEOTIDE SEQUENCE</scope>
    <source>
        <strain evidence="4">03SP1</strain>
    </source>
</reference>
<feature type="region of interest" description="Disordered" evidence="2">
    <location>
        <begin position="201"/>
        <end position="341"/>
    </location>
</feature>
<feature type="coiled-coil region" evidence="1">
    <location>
        <begin position="344"/>
        <end position="378"/>
    </location>
</feature>
<feature type="domain" description="BZIP" evidence="3">
    <location>
        <begin position="326"/>
        <end position="376"/>
    </location>
</feature>
<dbReference type="AlphaFoldDB" id="A0A9P7UMB2"/>
<comment type="caution">
    <text evidence="4">The sequence shown here is derived from an EMBL/GenBank/DDBJ whole genome shotgun (WGS) entry which is preliminary data.</text>
</comment>
<feature type="compositionally biased region" description="Basic and acidic residues" evidence="2">
    <location>
        <begin position="318"/>
        <end position="330"/>
    </location>
</feature>
<dbReference type="PROSITE" id="PS00036">
    <property type="entry name" value="BZIP_BASIC"/>
    <property type="match status" value="1"/>
</dbReference>
<sequence>MDSYSSLTAMANHYRIPSVLPKPPMKQPQPQHDMTAPAVQSQSQPQPLSQLAANYLSMLASKPEDEVKRILQYGQASTLATDPSPAPEPIISQRDTHPSSIPAQSPYLTSPYEGGLGDDFGTSPMLSDVNEEFISSPFSAFLDTTPLLTFDDGPVEDSPFSADLNTPIMDSYDDDDVAFDMYNGTFGGLFQDAAAAMYEQTGMTDSQKEGTKKSQASTAPFTAPVSTSSTATAAHTPTESIATPTRRSNTVHTGTRRNITPTALIPQDAPTQSRRYLTPSATSRRDDGAAKRRRLNDSAASNILLGFGEDELADEDEPKSSTHPDTDQLEKKRRQNTLAARKSRKRKLEYILTLENENSELKREVEEWKSRFEVLEGVAKAYGLALGPFASVKT</sequence>
<feature type="compositionally biased region" description="Low complexity" evidence="2">
    <location>
        <begin position="216"/>
        <end position="240"/>
    </location>
</feature>
<feature type="region of interest" description="Disordered" evidence="2">
    <location>
        <begin position="77"/>
        <end position="114"/>
    </location>
</feature>
<evidence type="ECO:0000259" key="3">
    <source>
        <dbReference type="PROSITE" id="PS50217"/>
    </source>
</evidence>
<keyword evidence="5" id="KW-1185">Reference proteome</keyword>
<name>A0A9P7UMB2_9AGAR</name>
<dbReference type="RefSeq" id="XP_043002272.1">
    <property type="nucleotide sequence ID" value="XM_043160316.1"/>
</dbReference>
<organism evidence="4 5">
    <name type="scientific">Marasmius oreades</name>
    <name type="common">fairy-ring Marasmius</name>
    <dbReference type="NCBI Taxonomy" id="181124"/>
    <lineage>
        <taxon>Eukaryota</taxon>
        <taxon>Fungi</taxon>
        <taxon>Dikarya</taxon>
        <taxon>Basidiomycota</taxon>
        <taxon>Agaricomycotina</taxon>
        <taxon>Agaricomycetes</taxon>
        <taxon>Agaricomycetidae</taxon>
        <taxon>Agaricales</taxon>
        <taxon>Marasmiineae</taxon>
        <taxon>Marasmiaceae</taxon>
        <taxon>Marasmius</taxon>
    </lineage>
</organism>
<feature type="region of interest" description="Disordered" evidence="2">
    <location>
        <begin position="1"/>
        <end position="48"/>
    </location>
</feature>
<dbReference type="EMBL" id="CM032191">
    <property type="protein sequence ID" value="KAG7085801.1"/>
    <property type="molecule type" value="Genomic_DNA"/>
</dbReference>
<dbReference type="GO" id="GO:0003700">
    <property type="term" value="F:DNA-binding transcription factor activity"/>
    <property type="evidence" value="ECO:0007669"/>
    <property type="project" value="InterPro"/>
</dbReference>
<feature type="compositionally biased region" description="Polar residues" evidence="2">
    <location>
        <begin position="98"/>
        <end position="108"/>
    </location>
</feature>
<dbReference type="CDD" id="cd12193">
    <property type="entry name" value="bZIP_GCN4"/>
    <property type="match status" value="1"/>
</dbReference>
<dbReference type="InterPro" id="IPR046347">
    <property type="entry name" value="bZIP_sf"/>
</dbReference>
<evidence type="ECO:0000256" key="1">
    <source>
        <dbReference type="SAM" id="Coils"/>
    </source>
</evidence>
<feature type="compositionally biased region" description="Polar residues" evidence="2">
    <location>
        <begin position="269"/>
        <end position="282"/>
    </location>
</feature>
<dbReference type="PROSITE" id="PS50217">
    <property type="entry name" value="BZIP"/>
    <property type="match status" value="1"/>
</dbReference>
<dbReference type="SUPFAM" id="SSF57959">
    <property type="entry name" value="Leucine zipper domain"/>
    <property type="match status" value="1"/>
</dbReference>
<protein>
    <recommendedName>
        <fullName evidence="3">BZIP domain-containing protein</fullName>
    </recommendedName>
</protein>
<dbReference type="Proteomes" id="UP001049176">
    <property type="component" value="Chromosome 11"/>
</dbReference>
<accession>A0A9P7UMB2</accession>
<feature type="compositionally biased region" description="Low complexity" evidence="2">
    <location>
        <begin position="28"/>
        <end position="48"/>
    </location>
</feature>
<evidence type="ECO:0000256" key="2">
    <source>
        <dbReference type="SAM" id="MobiDB-lite"/>
    </source>
</evidence>
<evidence type="ECO:0000313" key="5">
    <source>
        <dbReference type="Proteomes" id="UP001049176"/>
    </source>
</evidence>
<feature type="compositionally biased region" description="Basic residues" evidence="2">
    <location>
        <begin position="331"/>
        <end position="341"/>
    </location>
</feature>
<dbReference type="Pfam" id="PF00170">
    <property type="entry name" value="bZIP_1"/>
    <property type="match status" value="1"/>
</dbReference>
<dbReference type="GeneID" id="66072417"/>
<dbReference type="InterPro" id="IPR004827">
    <property type="entry name" value="bZIP"/>
</dbReference>
<gene>
    <name evidence="4" type="ORF">E1B28_003341</name>
</gene>
<keyword evidence="1" id="KW-0175">Coiled coil</keyword>